<organism evidence="1 2">
    <name type="scientific">Plakobranchus ocellatus</name>
    <dbReference type="NCBI Taxonomy" id="259542"/>
    <lineage>
        <taxon>Eukaryota</taxon>
        <taxon>Metazoa</taxon>
        <taxon>Spiralia</taxon>
        <taxon>Lophotrochozoa</taxon>
        <taxon>Mollusca</taxon>
        <taxon>Gastropoda</taxon>
        <taxon>Heterobranchia</taxon>
        <taxon>Euthyneura</taxon>
        <taxon>Panpulmonata</taxon>
        <taxon>Sacoglossa</taxon>
        <taxon>Placobranchoidea</taxon>
        <taxon>Plakobranchidae</taxon>
        <taxon>Plakobranchus</taxon>
    </lineage>
</organism>
<name>A0AAV4AC59_9GAST</name>
<accession>A0AAV4AC59</accession>
<gene>
    <name evidence="1" type="ORF">PoB_003226000</name>
</gene>
<comment type="caution">
    <text evidence="1">The sequence shown here is derived from an EMBL/GenBank/DDBJ whole genome shotgun (WGS) entry which is preliminary data.</text>
</comment>
<sequence length="177" mass="20547">MGDCCPDYFSVCASARSTGQILSLTLRNSQAASADDVNDNDYELWIVSQYLKYGSCRETTLIHYDILEMSDMWMIATCPESFTDYYGGAIAEQCETEARNKLFSYPVSYRWFRHLVYKSIFCAMCHDVQVEDILFWLTVHDLPRYLPCKEIRNTPGRMQLEYTAFAHVWYDQGTIAN</sequence>
<protein>
    <submittedName>
        <fullName evidence="1">Uncharacterized protein</fullName>
    </submittedName>
</protein>
<dbReference type="AlphaFoldDB" id="A0AAV4AC59"/>
<evidence type="ECO:0000313" key="1">
    <source>
        <dbReference type="EMBL" id="GFO05755.1"/>
    </source>
</evidence>
<keyword evidence="2" id="KW-1185">Reference proteome</keyword>
<dbReference type="EMBL" id="BLXT01003752">
    <property type="protein sequence ID" value="GFO05755.1"/>
    <property type="molecule type" value="Genomic_DNA"/>
</dbReference>
<proteinExistence type="predicted"/>
<reference evidence="1 2" key="1">
    <citation type="journal article" date="2021" name="Elife">
        <title>Chloroplast acquisition without the gene transfer in kleptoplastic sea slugs, Plakobranchus ocellatus.</title>
        <authorList>
            <person name="Maeda T."/>
            <person name="Takahashi S."/>
            <person name="Yoshida T."/>
            <person name="Shimamura S."/>
            <person name="Takaki Y."/>
            <person name="Nagai Y."/>
            <person name="Toyoda A."/>
            <person name="Suzuki Y."/>
            <person name="Arimoto A."/>
            <person name="Ishii H."/>
            <person name="Satoh N."/>
            <person name="Nishiyama T."/>
            <person name="Hasebe M."/>
            <person name="Maruyama T."/>
            <person name="Minagawa J."/>
            <person name="Obokata J."/>
            <person name="Shigenobu S."/>
        </authorList>
    </citation>
    <scope>NUCLEOTIDE SEQUENCE [LARGE SCALE GENOMIC DNA]</scope>
</reference>
<dbReference type="Proteomes" id="UP000735302">
    <property type="component" value="Unassembled WGS sequence"/>
</dbReference>
<evidence type="ECO:0000313" key="2">
    <source>
        <dbReference type="Proteomes" id="UP000735302"/>
    </source>
</evidence>